<evidence type="ECO:0000256" key="6">
    <source>
        <dbReference type="ARBA" id="ARBA00022777"/>
    </source>
</evidence>
<name>A0A0J8JH70_9ALTE</name>
<proteinExistence type="inferred from homology"/>
<accession>A0A0J8JH70</accession>
<dbReference type="InterPro" id="IPR031322">
    <property type="entry name" value="Shikimate/glucono_kinase"/>
</dbReference>
<dbReference type="GO" id="GO:0046316">
    <property type="term" value="F:gluconokinase activity"/>
    <property type="evidence" value="ECO:0007669"/>
    <property type="project" value="UniProtKB-EC"/>
</dbReference>
<dbReference type="PANTHER" id="PTHR43442:SF3">
    <property type="entry name" value="GLUCONOKINASE-RELATED"/>
    <property type="match status" value="1"/>
</dbReference>
<dbReference type="OrthoDB" id="9795716at2"/>
<dbReference type="EMBL" id="LAZL01000044">
    <property type="protein sequence ID" value="KMT63741.1"/>
    <property type="molecule type" value="Genomic_DNA"/>
</dbReference>
<dbReference type="GO" id="GO:0005524">
    <property type="term" value="F:ATP binding"/>
    <property type="evidence" value="ECO:0007669"/>
    <property type="project" value="UniProtKB-KW"/>
</dbReference>
<evidence type="ECO:0000256" key="1">
    <source>
        <dbReference type="ARBA" id="ARBA00004761"/>
    </source>
</evidence>
<evidence type="ECO:0000256" key="8">
    <source>
        <dbReference type="ARBA" id="ARBA00023064"/>
    </source>
</evidence>
<keyword evidence="8" id="KW-0311">Gluconate utilization</keyword>
<keyword evidence="12" id="KW-1185">Reference proteome</keyword>
<evidence type="ECO:0000256" key="7">
    <source>
        <dbReference type="ARBA" id="ARBA00022840"/>
    </source>
</evidence>
<dbReference type="SUPFAM" id="SSF52540">
    <property type="entry name" value="P-loop containing nucleoside triphosphate hydrolases"/>
    <property type="match status" value="1"/>
</dbReference>
<evidence type="ECO:0000256" key="9">
    <source>
        <dbReference type="ARBA" id="ARBA00048090"/>
    </source>
</evidence>
<keyword evidence="7 10" id="KW-0067">ATP-binding</keyword>
<keyword evidence="5 10" id="KW-0547">Nucleotide-binding</keyword>
<dbReference type="FunFam" id="3.40.50.300:FF:000522">
    <property type="entry name" value="Gluconokinase"/>
    <property type="match status" value="1"/>
</dbReference>
<evidence type="ECO:0000313" key="12">
    <source>
        <dbReference type="Proteomes" id="UP000037600"/>
    </source>
</evidence>
<comment type="catalytic activity">
    <reaction evidence="9 10">
        <text>D-gluconate + ATP = 6-phospho-D-gluconate + ADP + H(+)</text>
        <dbReference type="Rhea" id="RHEA:19433"/>
        <dbReference type="ChEBI" id="CHEBI:15378"/>
        <dbReference type="ChEBI" id="CHEBI:18391"/>
        <dbReference type="ChEBI" id="CHEBI:30616"/>
        <dbReference type="ChEBI" id="CHEBI:58759"/>
        <dbReference type="ChEBI" id="CHEBI:456216"/>
        <dbReference type="EC" id="2.7.1.12"/>
    </reaction>
</comment>
<evidence type="ECO:0000313" key="11">
    <source>
        <dbReference type="EMBL" id="KMT63741.1"/>
    </source>
</evidence>
<dbReference type="CDD" id="cd02021">
    <property type="entry name" value="GntK"/>
    <property type="match status" value="1"/>
</dbReference>
<dbReference type="Gene3D" id="3.40.50.300">
    <property type="entry name" value="P-loop containing nucleotide triphosphate hydrolases"/>
    <property type="match status" value="1"/>
</dbReference>
<dbReference type="AlphaFoldDB" id="A0A0J8JH70"/>
<sequence>MIYIVMGVSGCGKSSIGELLAQRLECPFYDADDYHPQSNIDKMSNGISLNDDDRAPWLSLLANHMVKWEQQGGAVLACSALKQKYRDILASTLADKVSFVYLDGSKALISERLNAREGHFMSSNLLESQFATLEVPVDAINVSIADQPAKIIENILQRI</sequence>
<comment type="pathway">
    <text evidence="1">Carbohydrate acid metabolism.</text>
</comment>
<comment type="similarity">
    <text evidence="2 10">Belongs to the gluconokinase GntK/GntV family.</text>
</comment>
<dbReference type="Proteomes" id="UP000037600">
    <property type="component" value="Unassembled WGS sequence"/>
</dbReference>
<reference evidence="11 12" key="1">
    <citation type="submission" date="2015-04" db="EMBL/GenBank/DDBJ databases">
        <title>Draft Genome Sequence of the Novel Agar-Digesting Marine Bacterium Q1.</title>
        <authorList>
            <person name="Li Y."/>
            <person name="Li D."/>
            <person name="Chen G."/>
            <person name="Du Z."/>
        </authorList>
    </citation>
    <scope>NUCLEOTIDE SEQUENCE [LARGE SCALE GENOMIC DNA]</scope>
    <source>
        <strain evidence="11 12">Q1</strain>
    </source>
</reference>
<protein>
    <recommendedName>
        <fullName evidence="3 10">Gluconokinase</fullName>
        <ecNumber evidence="3 10">2.7.1.12</ecNumber>
    </recommendedName>
</protein>
<keyword evidence="4 10" id="KW-0808">Transferase</keyword>
<dbReference type="EC" id="2.7.1.12" evidence="3 10"/>
<dbReference type="Pfam" id="PF01202">
    <property type="entry name" value="SKI"/>
    <property type="match status" value="1"/>
</dbReference>
<dbReference type="STRING" id="1513271.XM47_18145"/>
<dbReference type="GO" id="GO:0019521">
    <property type="term" value="P:D-gluconate metabolic process"/>
    <property type="evidence" value="ECO:0007669"/>
    <property type="project" value="UniProtKB-KW"/>
</dbReference>
<gene>
    <name evidence="11" type="ORF">XM47_18145</name>
</gene>
<dbReference type="GO" id="GO:0005737">
    <property type="term" value="C:cytoplasm"/>
    <property type="evidence" value="ECO:0007669"/>
    <property type="project" value="TreeGrafter"/>
</dbReference>
<evidence type="ECO:0000256" key="3">
    <source>
        <dbReference type="ARBA" id="ARBA00012054"/>
    </source>
</evidence>
<dbReference type="InterPro" id="IPR027417">
    <property type="entry name" value="P-loop_NTPase"/>
</dbReference>
<keyword evidence="6 10" id="KW-0418">Kinase</keyword>
<dbReference type="InterPro" id="IPR006001">
    <property type="entry name" value="Therm_gnt_kin"/>
</dbReference>
<dbReference type="PANTHER" id="PTHR43442">
    <property type="entry name" value="GLUCONOKINASE-RELATED"/>
    <property type="match status" value="1"/>
</dbReference>
<evidence type="ECO:0000256" key="5">
    <source>
        <dbReference type="ARBA" id="ARBA00022741"/>
    </source>
</evidence>
<evidence type="ECO:0000256" key="4">
    <source>
        <dbReference type="ARBA" id="ARBA00022679"/>
    </source>
</evidence>
<evidence type="ECO:0000256" key="2">
    <source>
        <dbReference type="ARBA" id="ARBA00008420"/>
    </source>
</evidence>
<dbReference type="RefSeq" id="WP_048695769.1">
    <property type="nucleotide sequence ID" value="NZ_KQ130514.1"/>
</dbReference>
<comment type="caution">
    <text evidence="11">The sequence shown here is derived from an EMBL/GenBank/DDBJ whole genome shotgun (WGS) entry which is preliminary data.</text>
</comment>
<organism evidence="11 12">
    <name type="scientific">Catenovulum maritimum</name>
    <dbReference type="NCBI Taxonomy" id="1513271"/>
    <lineage>
        <taxon>Bacteria</taxon>
        <taxon>Pseudomonadati</taxon>
        <taxon>Pseudomonadota</taxon>
        <taxon>Gammaproteobacteria</taxon>
        <taxon>Alteromonadales</taxon>
        <taxon>Alteromonadaceae</taxon>
        <taxon>Catenovulum</taxon>
    </lineage>
</organism>
<dbReference type="PATRIC" id="fig|1513271.3.peg.3722"/>
<evidence type="ECO:0000256" key="10">
    <source>
        <dbReference type="RuleBase" id="RU363066"/>
    </source>
</evidence>
<dbReference type="NCBIfam" id="TIGR01313">
    <property type="entry name" value="therm_gnt_kin"/>
    <property type="match status" value="1"/>
</dbReference>